<feature type="transmembrane region" description="Helical" evidence="1">
    <location>
        <begin position="104"/>
        <end position="120"/>
    </location>
</feature>
<reference evidence="2" key="1">
    <citation type="journal article" date="2023" name="Mol. Phylogenet. Evol.">
        <title>Genome-scale phylogeny and comparative genomics of the fungal order Sordariales.</title>
        <authorList>
            <person name="Hensen N."/>
            <person name="Bonometti L."/>
            <person name="Westerberg I."/>
            <person name="Brannstrom I.O."/>
            <person name="Guillou S."/>
            <person name="Cros-Aarteil S."/>
            <person name="Calhoun S."/>
            <person name="Haridas S."/>
            <person name="Kuo A."/>
            <person name="Mondo S."/>
            <person name="Pangilinan J."/>
            <person name="Riley R."/>
            <person name="LaButti K."/>
            <person name="Andreopoulos B."/>
            <person name="Lipzen A."/>
            <person name="Chen C."/>
            <person name="Yan M."/>
            <person name="Daum C."/>
            <person name="Ng V."/>
            <person name="Clum A."/>
            <person name="Steindorff A."/>
            <person name="Ohm R.A."/>
            <person name="Martin F."/>
            <person name="Silar P."/>
            <person name="Natvig D.O."/>
            <person name="Lalanne C."/>
            <person name="Gautier V."/>
            <person name="Ament-Velasquez S.L."/>
            <person name="Kruys A."/>
            <person name="Hutchinson M.I."/>
            <person name="Powell A.J."/>
            <person name="Barry K."/>
            <person name="Miller A.N."/>
            <person name="Grigoriev I.V."/>
            <person name="Debuchy R."/>
            <person name="Gladieux P."/>
            <person name="Hiltunen Thoren M."/>
            <person name="Johannesson H."/>
        </authorList>
    </citation>
    <scope>NUCLEOTIDE SEQUENCE</scope>
    <source>
        <strain evidence="2">CBS 232.78</strain>
    </source>
</reference>
<gene>
    <name evidence="2" type="ORF">B0H63DRAFT_517325</name>
</gene>
<protein>
    <submittedName>
        <fullName evidence="2">Uncharacterized protein</fullName>
    </submittedName>
</protein>
<reference evidence="2" key="2">
    <citation type="submission" date="2023-06" db="EMBL/GenBank/DDBJ databases">
        <authorList>
            <consortium name="Lawrence Berkeley National Laboratory"/>
            <person name="Haridas S."/>
            <person name="Hensen N."/>
            <person name="Bonometti L."/>
            <person name="Westerberg I."/>
            <person name="Brannstrom I.O."/>
            <person name="Guillou S."/>
            <person name="Cros-Aarteil S."/>
            <person name="Calhoun S."/>
            <person name="Kuo A."/>
            <person name="Mondo S."/>
            <person name="Pangilinan J."/>
            <person name="Riley R."/>
            <person name="LaButti K."/>
            <person name="Andreopoulos B."/>
            <person name="Lipzen A."/>
            <person name="Chen C."/>
            <person name="Yanf M."/>
            <person name="Daum C."/>
            <person name="Ng V."/>
            <person name="Clum A."/>
            <person name="Steindorff A."/>
            <person name="Ohm R."/>
            <person name="Martin F."/>
            <person name="Silar P."/>
            <person name="Natvig D."/>
            <person name="Lalanne C."/>
            <person name="Gautier V."/>
            <person name="Ament-velasquez S.L."/>
            <person name="Kruys A."/>
            <person name="Hutchinson M.I."/>
            <person name="Powell A.J."/>
            <person name="Barry K."/>
            <person name="Miller A.N."/>
            <person name="Grigoriev I.V."/>
            <person name="Debuchy R."/>
            <person name="Gladieux P."/>
            <person name="Thoren M.H."/>
            <person name="Johannesson H."/>
        </authorList>
    </citation>
    <scope>NUCLEOTIDE SEQUENCE</scope>
    <source>
        <strain evidence="2">CBS 232.78</strain>
    </source>
</reference>
<name>A0AAE0P6B9_9PEZI</name>
<accession>A0AAE0P6B9</accession>
<sequence>MTPDTCSSLQNSEESNEDEVPCGWAFETSEIAMGLLCSIVTWKYTVMNELRQSSFHGQHDGGGNNVDLRHRLFTAAMLFSCLVFGISVSSFWHRRQEKDSLQSVIYAVVLAAAVVIGHGLQASANLILLGYLPWATCAAMAISISAHSLYRWRYAAETGLVDEEKGQILLV</sequence>
<proteinExistence type="predicted"/>
<evidence type="ECO:0000313" key="3">
    <source>
        <dbReference type="Proteomes" id="UP001285441"/>
    </source>
</evidence>
<dbReference type="Proteomes" id="UP001285441">
    <property type="component" value="Unassembled WGS sequence"/>
</dbReference>
<keyword evidence="1" id="KW-0812">Transmembrane</keyword>
<keyword evidence="1" id="KW-1133">Transmembrane helix</keyword>
<organism evidence="2 3">
    <name type="scientific">Podospora didyma</name>
    <dbReference type="NCBI Taxonomy" id="330526"/>
    <lineage>
        <taxon>Eukaryota</taxon>
        <taxon>Fungi</taxon>
        <taxon>Dikarya</taxon>
        <taxon>Ascomycota</taxon>
        <taxon>Pezizomycotina</taxon>
        <taxon>Sordariomycetes</taxon>
        <taxon>Sordariomycetidae</taxon>
        <taxon>Sordariales</taxon>
        <taxon>Podosporaceae</taxon>
        <taxon>Podospora</taxon>
    </lineage>
</organism>
<dbReference type="AlphaFoldDB" id="A0AAE0P6B9"/>
<keyword evidence="1" id="KW-0472">Membrane</keyword>
<comment type="caution">
    <text evidence="2">The sequence shown here is derived from an EMBL/GenBank/DDBJ whole genome shotgun (WGS) entry which is preliminary data.</text>
</comment>
<feature type="transmembrane region" description="Helical" evidence="1">
    <location>
        <begin position="126"/>
        <end position="144"/>
    </location>
</feature>
<feature type="transmembrane region" description="Helical" evidence="1">
    <location>
        <begin position="72"/>
        <end position="92"/>
    </location>
</feature>
<dbReference type="EMBL" id="JAULSW010000001">
    <property type="protein sequence ID" value="KAK3394181.1"/>
    <property type="molecule type" value="Genomic_DNA"/>
</dbReference>
<keyword evidence="3" id="KW-1185">Reference proteome</keyword>
<evidence type="ECO:0000313" key="2">
    <source>
        <dbReference type="EMBL" id="KAK3394181.1"/>
    </source>
</evidence>
<evidence type="ECO:0000256" key="1">
    <source>
        <dbReference type="SAM" id="Phobius"/>
    </source>
</evidence>